<dbReference type="GeneID" id="9487488"/>
<reference evidence="1 2" key="1">
    <citation type="journal article" date="2004" name="Nature">
        <title>Genome evolution in yeasts.</title>
        <authorList>
            <consortium name="Genolevures"/>
            <person name="Dujon B."/>
            <person name="Sherman D."/>
            <person name="Fischer G."/>
            <person name="Durrens P."/>
            <person name="Casaregola S."/>
            <person name="Lafontaine I."/>
            <person name="de Montigny J."/>
            <person name="Marck C."/>
            <person name="Neuveglise C."/>
            <person name="Talla E."/>
            <person name="Goffard N."/>
            <person name="Frangeul L."/>
            <person name="Aigle M."/>
            <person name="Anthouard V."/>
            <person name="Babour A."/>
            <person name="Barbe V."/>
            <person name="Barnay S."/>
            <person name="Blanchin S."/>
            <person name="Beckerich J.M."/>
            <person name="Beyne E."/>
            <person name="Bleykasten C."/>
            <person name="Boisrame A."/>
            <person name="Boyer J."/>
            <person name="Cattolico L."/>
            <person name="Confanioleri F."/>
            <person name="de Daruvar A."/>
            <person name="Despons L."/>
            <person name="Fabre E."/>
            <person name="Fairhead C."/>
            <person name="Ferry-Dumazet H."/>
            <person name="Groppi A."/>
            <person name="Hantraye F."/>
            <person name="Hennequin C."/>
            <person name="Jauniaux N."/>
            <person name="Joyet P."/>
            <person name="Kachouri R."/>
            <person name="Kerrest A."/>
            <person name="Koszul R."/>
            <person name="Lemaire M."/>
            <person name="Lesur I."/>
            <person name="Ma L."/>
            <person name="Muller H."/>
            <person name="Nicaud J.M."/>
            <person name="Nikolski M."/>
            <person name="Oztas S."/>
            <person name="Ozier-Kalogeropoulos O."/>
            <person name="Pellenz S."/>
            <person name="Potier S."/>
            <person name="Richard G.F."/>
            <person name="Straub M.L."/>
            <person name="Suleau A."/>
            <person name="Swennene D."/>
            <person name="Tekaia F."/>
            <person name="Wesolowski-Louvel M."/>
            <person name="Westhof E."/>
            <person name="Wirth B."/>
            <person name="Zeniou-Meyer M."/>
            <person name="Zivanovic I."/>
            <person name="Bolotin-Fukuhara M."/>
            <person name="Thierry A."/>
            <person name="Bouchier C."/>
            <person name="Caudron B."/>
            <person name="Scarpelli C."/>
            <person name="Gaillardin C."/>
            <person name="Weissenbach J."/>
            <person name="Wincker P."/>
            <person name="Souciet J.L."/>
        </authorList>
    </citation>
    <scope>NUCLEOTIDE SEQUENCE [LARGE SCALE GENOMIC DNA]</scope>
    <source>
        <strain evidence="2">ATCC 8585 / CBS 2359 / DSM 70799 / NBRC 1267 / NRRL Y-1140 / WM37</strain>
    </source>
</reference>
<name>B5RSI5_KLULA</name>
<keyword evidence="2" id="KW-1185">Reference proteome</keyword>
<gene>
    <name evidence="1" type="ORF">KLLA0_A05511g</name>
</gene>
<accession>B5RSI5</accession>
<sequence length="82" mass="9017">MNSNHWSALTMSLGKRPRVVYDEVSSSGCYGPTLKKGNIGSRSDCDGQDDRKGNVYDVRILMLNARILAKTKNTAEQPVDSV</sequence>
<dbReference type="HOGENOM" id="CLU_2558607_0_0_1"/>
<organism evidence="1 2">
    <name type="scientific">Kluyveromyces lactis (strain ATCC 8585 / CBS 2359 / DSM 70799 / NBRC 1267 / NRRL Y-1140 / WM37)</name>
    <name type="common">Yeast</name>
    <name type="synonym">Candida sphaerica</name>
    <dbReference type="NCBI Taxonomy" id="284590"/>
    <lineage>
        <taxon>Eukaryota</taxon>
        <taxon>Fungi</taxon>
        <taxon>Dikarya</taxon>
        <taxon>Ascomycota</taxon>
        <taxon>Saccharomycotina</taxon>
        <taxon>Saccharomycetes</taxon>
        <taxon>Saccharomycetales</taxon>
        <taxon>Saccharomycetaceae</taxon>
        <taxon>Kluyveromyces</taxon>
    </lineage>
</organism>
<dbReference type="Proteomes" id="UP000000598">
    <property type="component" value="Chromosome A"/>
</dbReference>
<evidence type="ECO:0000313" key="1">
    <source>
        <dbReference type="EMBL" id="CAR65218.1"/>
    </source>
</evidence>
<dbReference type="InParanoid" id="B5RSI5"/>
<evidence type="ECO:0000313" key="2">
    <source>
        <dbReference type="Proteomes" id="UP000000598"/>
    </source>
</evidence>
<protein>
    <submittedName>
        <fullName evidence="1">KLLA0A05511p</fullName>
    </submittedName>
</protein>
<proteinExistence type="predicted"/>
<dbReference type="RefSeq" id="XP_002999347.1">
    <property type="nucleotide sequence ID" value="XM_002999301.1"/>
</dbReference>
<dbReference type="AlphaFoldDB" id="B5RSI5"/>
<dbReference type="KEGG" id="kla:KLLA0_A05511g"/>
<dbReference type="PaxDb" id="284590-B5RSI5"/>
<dbReference type="EMBL" id="CR382121">
    <property type="protein sequence ID" value="CAR65218.1"/>
    <property type="molecule type" value="Genomic_DNA"/>
</dbReference>